<organism evidence="2 3">
    <name type="scientific">Prevotella corporis</name>
    <dbReference type="NCBI Taxonomy" id="28128"/>
    <lineage>
        <taxon>Bacteria</taxon>
        <taxon>Pseudomonadati</taxon>
        <taxon>Bacteroidota</taxon>
        <taxon>Bacteroidia</taxon>
        <taxon>Bacteroidales</taxon>
        <taxon>Prevotellaceae</taxon>
        <taxon>Prevotella</taxon>
    </lineage>
</organism>
<evidence type="ECO:0000313" key="3">
    <source>
        <dbReference type="Proteomes" id="UP000070533"/>
    </source>
</evidence>
<keyword evidence="1" id="KW-0812">Transmembrane</keyword>
<protein>
    <submittedName>
        <fullName evidence="2">Uncharacterized protein</fullName>
    </submittedName>
</protein>
<keyword evidence="3" id="KW-1185">Reference proteome</keyword>
<dbReference type="PATRIC" id="fig|28128.5.peg.2844"/>
<evidence type="ECO:0000256" key="1">
    <source>
        <dbReference type="SAM" id="Phobius"/>
    </source>
</evidence>
<sequence>MLISGLTTARYRLIGNYRRHVLGGVIATFLLLNGAYLLHCISSEGKQLLLML</sequence>
<dbReference type="EMBL" id="LRQG01000256">
    <property type="protein sequence ID" value="KXA32522.1"/>
    <property type="molecule type" value="Genomic_DNA"/>
</dbReference>
<dbReference type="Proteomes" id="UP000070533">
    <property type="component" value="Unassembled WGS sequence"/>
</dbReference>
<dbReference type="AlphaFoldDB" id="A0A133PTY8"/>
<accession>A0A133PTY8</accession>
<name>A0A133PTY8_9BACT</name>
<keyword evidence="1" id="KW-0472">Membrane</keyword>
<gene>
    <name evidence="2" type="ORF">HMPREF3226_02763</name>
</gene>
<proteinExistence type="predicted"/>
<keyword evidence="1" id="KW-1133">Transmembrane helix</keyword>
<reference evidence="3" key="1">
    <citation type="submission" date="2016-01" db="EMBL/GenBank/DDBJ databases">
        <authorList>
            <person name="Mitreva M."/>
            <person name="Pepin K.H."/>
            <person name="Mihindukulasuriya K.A."/>
            <person name="Fulton R."/>
            <person name="Fronick C."/>
            <person name="O'Laughlin M."/>
            <person name="Miner T."/>
            <person name="Herter B."/>
            <person name="Rosa B.A."/>
            <person name="Cordes M."/>
            <person name="Tomlinson C."/>
            <person name="Wollam A."/>
            <person name="Palsikar V.B."/>
            <person name="Mardis E.R."/>
            <person name="Wilson R.K."/>
        </authorList>
    </citation>
    <scope>NUCLEOTIDE SEQUENCE [LARGE SCALE GENOMIC DNA]</scope>
    <source>
        <strain evidence="3">MJR7716</strain>
    </source>
</reference>
<comment type="caution">
    <text evidence="2">The sequence shown here is derived from an EMBL/GenBank/DDBJ whole genome shotgun (WGS) entry which is preliminary data.</text>
</comment>
<feature type="transmembrane region" description="Helical" evidence="1">
    <location>
        <begin position="21"/>
        <end position="39"/>
    </location>
</feature>
<evidence type="ECO:0000313" key="2">
    <source>
        <dbReference type="EMBL" id="KXA32522.1"/>
    </source>
</evidence>